<dbReference type="EMBL" id="CP136601">
    <property type="protein sequence ID" value="WOH43041.1"/>
    <property type="molecule type" value="Genomic_DNA"/>
</dbReference>
<sequence>MPGITGKRSKPVIPDGAIAYPAYGKVTWLPDGAVAYPAYGESYVVAGWRCRLSGLRGKIRGCRMALSLIRPTGKVTWLPDGAIAYPAYGKDTWLPEMLRRPDKA</sequence>
<evidence type="ECO:0000313" key="2">
    <source>
        <dbReference type="Proteomes" id="UP001302613"/>
    </source>
</evidence>
<keyword evidence="2" id="KW-1185">Reference proteome</keyword>
<dbReference type="Proteomes" id="UP001302613">
    <property type="component" value="Chromosome"/>
</dbReference>
<protein>
    <submittedName>
        <fullName evidence="1">Uncharacterized protein</fullName>
    </submittedName>
</protein>
<accession>A0ABZ0GZE4</accession>
<organism evidence="1 2">
    <name type="scientific">Citrobacter portucalensis</name>
    <dbReference type="NCBI Taxonomy" id="1639133"/>
    <lineage>
        <taxon>Bacteria</taxon>
        <taxon>Pseudomonadati</taxon>
        <taxon>Pseudomonadota</taxon>
        <taxon>Gammaproteobacteria</taxon>
        <taxon>Enterobacterales</taxon>
        <taxon>Enterobacteriaceae</taxon>
        <taxon>Citrobacter</taxon>
        <taxon>Citrobacter freundii complex</taxon>
    </lineage>
</organism>
<name>A0ABZ0GZE4_9ENTR</name>
<reference evidence="1 2" key="1">
    <citation type="submission" date="2023-10" db="EMBL/GenBank/DDBJ databases">
        <title>SFO-1, KPC-2, NDM-1 were first reported in Portuguese citrobacter collected clinically.</title>
        <authorList>
            <person name="Guo K."/>
        </authorList>
    </citation>
    <scope>NUCLEOTIDE SEQUENCE [LARGE SCALE GENOMIC DNA]</scope>
    <source>
        <strain evidence="1 2">L2724hy</strain>
    </source>
</reference>
<dbReference type="RefSeq" id="WP_234103070.1">
    <property type="nucleotide sequence ID" value="NZ_CP136601.1"/>
</dbReference>
<evidence type="ECO:0000313" key="1">
    <source>
        <dbReference type="EMBL" id="WOH43041.1"/>
    </source>
</evidence>
<gene>
    <name evidence="1" type="ORF">RY846_20975</name>
</gene>
<proteinExistence type="predicted"/>